<organism evidence="1 2">
    <name type="scientific">Clostridium aceticum</name>
    <dbReference type="NCBI Taxonomy" id="84022"/>
    <lineage>
        <taxon>Bacteria</taxon>
        <taxon>Bacillati</taxon>
        <taxon>Bacillota</taxon>
        <taxon>Clostridia</taxon>
        <taxon>Eubacteriales</taxon>
        <taxon>Clostridiaceae</taxon>
        <taxon>Clostridium</taxon>
    </lineage>
</organism>
<dbReference type="EMBL" id="CP009687">
    <property type="protein sequence ID" value="AKL96146.1"/>
    <property type="molecule type" value="Genomic_DNA"/>
</dbReference>
<evidence type="ECO:0000313" key="1">
    <source>
        <dbReference type="EMBL" id="AKL96146.1"/>
    </source>
</evidence>
<sequence>MKKIANYSFKINNKSITVNVLNSDRETYLDNKTMADIVMIHTRNILENINDDITINKDNDNLTISIEQVNENTINVNILAAMTNDCIFDTDEL</sequence>
<protein>
    <submittedName>
        <fullName evidence="1">Uncharacterized protein</fullName>
    </submittedName>
</protein>
<dbReference type="STRING" id="84022.CACET_c27010"/>
<accession>A0A0D8I8F7</accession>
<proteinExistence type="predicted"/>
<dbReference type="KEGG" id="cace:CACET_c27010"/>
<dbReference type="RefSeq" id="WP_044825182.1">
    <property type="nucleotide sequence ID" value="NZ_CP009687.1"/>
</dbReference>
<name>A0A0D8I8F7_9CLOT</name>
<dbReference type="AlphaFoldDB" id="A0A0D8I8F7"/>
<dbReference type="Proteomes" id="UP000035704">
    <property type="component" value="Chromosome"/>
</dbReference>
<reference evidence="1 2" key="1">
    <citation type="submission" date="2014-10" db="EMBL/GenBank/DDBJ databases">
        <title>Genome sequence of Clostridium aceticum DSM 1496.</title>
        <authorList>
            <person name="Poehlein A."/>
            <person name="Schiel-Bengelsdorf B."/>
            <person name="Gottschalk G."/>
            <person name="Duerre P."/>
            <person name="Daniel R."/>
        </authorList>
    </citation>
    <scope>NUCLEOTIDE SEQUENCE [LARGE SCALE GENOMIC DNA]</scope>
    <source>
        <strain evidence="1 2">DSM 1496</strain>
    </source>
</reference>
<dbReference type="PATRIC" id="fig|84022.5.peg.637"/>
<gene>
    <name evidence="1" type="ORF">CACET_c27010</name>
</gene>
<keyword evidence="2" id="KW-1185">Reference proteome</keyword>
<evidence type="ECO:0000313" key="2">
    <source>
        <dbReference type="Proteomes" id="UP000035704"/>
    </source>
</evidence>